<evidence type="ECO:0000313" key="2">
    <source>
        <dbReference type="EMBL" id="TLU98172.1"/>
    </source>
</evidence>
<dbReference type="Gene3D" id="1.10.10.10">
    <property type="entry name" value="Winged helix-like DNA-binding domain superfamily/Winged helix DNA-binding domain"/>
    <property type="match status" value="1"/>
</dbReference>
<dbReference type="InterPro" id="IPR000792">
    <property type="entry name" value="Tscrpt_reg_LuxR_C"/>
</dbReference>
<protein>
    <recommendedName>
        <fullName evidence="1">HTH luxR-type domain-containing protein</fullName>
    </recommendedName>
</protein>
<dbReference type="SUPFAM" id="SSF46894">
    <property type="entry name" value="C-terminal effector domain of the bipartite response regulators"/>
    <property type="match status" value="1"/>
</dbReference>
<feature type="domain" description="HTH luxR-type" evidence="1">
    <location>
        <begin position="21"/>
        <end position="71"/>
    </location>
</feature>
<comment type="caution">
    <text evidence="2">The sequence shown here is derived from an EMBL/GenBank/DDBJ whole genome shotgun (WGS) entry which is preliminary data.</text>
</comment>
<dbReference type="InterPro" id="IPR036388">
    <property type="entry name" value="WH-like_DNA-bd_sf"/>
</dbReference>
<accession>A0A5R9KPM1</accession>
<evidence type="ECO:0000313" key="3">
    <source>
        <dbReference type="Proteomes" id="UP000306402"/>
    </source>
</evidence>
<dbReference type="Proteomes" id="UP000306402">
    <property type="component" value="Unassembled WGS sequence"/>
</dbReference>
<sequence length="92" mass="10895">MQIFTLPEISASETQEDCFSQLKPREWKVLLLLVDDFSNQDIMLALNLQRREILTLKSSISFKLNLKDPKKLLQFCRSNRDFILSRYNIGRM</sequence>
<keyword evidence="3" id="KW-1185">Reference proteome</keyword>
<proteinExistence type="predicted"/>
<dbReference type="RefSeq" id="WP_138368270.1">
    <property type="nucleotide sequence ID" value="NZ_VCEJ01000008.1"/>
</dbReference>
<dbReference type="InterPro" id="IPR016032">
    <property type="entry name" value="Sig_transdc_resp-reg_C-effctor"/>
</dbReference>
<dbReference type="Pfam" id="PF00196">
    <property type="entry name" value="GerE"/>
    <property type="match status" value="1"/>
</dbReference>
<dbReference type="GO" id="GO:0006355">
    <property type="term" value="P:regulation of DNA-templated transcription"/>
    <property type="evidence" value="ECO:0007669"/>
    <property type="project" value="InterPro"/>
</dbReference>
<dbReference type="GO" id="GO:0003677">
    <property type="term" value="F:DNA binding"/>
    <property type="evidence" value="ECO:0007669"/>
    <property type="project" value="InterPro"/>
</dbReference>
<gene>
    <name evidence="2" type="ORF">FEN17_25690</name>
</gene>
<reference evidence="2 3" key="1">
    <citation type="submission" date="2019-05" db="EMBL/GenBank/DDBJ databases">
        <authorList>
            <person name="Qu J.-H."/>
        </authorList>
    </citation>
    <scope>NUCLEOTIDE SEQUENCE [LARGE SCALE GENOMIC DNA]</scope>
    <source>
        <strain evidence="2 3">T17</strain>
    </source>
</reference>
<dbReference type="AlphaFoldDB" id="A0A5R9KPM1"/>
<name>A0A5R9KPM1_9BACT</name>
<organism evidence="2 3">
    <name type="scientific">Dyadobacter luticola</name>
    <dbReference type="NCBI Taxonomy" id="1979387"/>
    <lineage>
        <taxon>Bacteria</taxon>
        <taxon>Pseudomonadati</taxon>
        <taxon>Bacteroidota</taxon>
        <taxon>Cytophagia</taxon>
        <taxon>Cytophagales</taxon>
        <taxon>Spirosomataceae</taxon>
        <taxon>Dyadobacter</taxon>
    </lineage>
</organism>
<dbReference type="EMBL" id="VCEJ01000008">
    <property type="protein sequence ID" value="TLU98172.1"/>
    <property type="molecule type" value="Genomic_DNA"/>
</dbReference>
<dbReference type="OrthoDB" id="961541at2"/>
<evidence type="ECO:0000259" key="1">
    <source>
        <dbReference type="Pfam" id="PF00196"/>
    </source>
</evidence>